<dbReference type="Gene3D" id="3.30.420.10">
    <property type="entry name" value="Ribonuclease H-like superfamily/Ribonuclease H"/>
    <property type="match status" value="1"/>
</dbReference>
<dbReference type="AlphaFoldDB" id="V9EHE4"/>
<dbReference type="InterPro" id="IPR036397">
    <property type="entry name" value="RNaseH_sf"/>
</dbReference>
<reference evidence="1 2" key="1">
    <citation type="submission" date="2013-11" db="EMBL/GenBank/DDBJ databases">
        <title>The Genome Sequence of Phytophthora parasitica P1569.</title>
        <authorList>
            <consortium name="The Broad Institute Genomics Platform"/>
            <person name="Russ C."/>
            <person name="Tyler B."/>
            <person name="Panabieres F."/>
            <person name="Shan W."/>
            <person name="Tripathy S."/>
            <person name="Grunwald N."/>
            <person name="Machado M."/>
            <person name="Johnson C.S."/>
            <person name="Arredondo F."/>
            <person name="Hong C."/>
            <person name="Coffey M."/>
            <person name="Young S.K."/>
            <person name="Zeng Q."/>
            <person name="Gargeya S."/>
            <person name="Fitzgerald M."/>
            <person name="Abouelleil A."/>
            <person name="Alvarado L."/>
            <person name="Chapman S.B."/>
            <person name="Gainer-Dewar J."/>
            <person name="Goldberg J."/>
            <person name="Griggs A."/>
            <person name="Gujja S."/>
            <person name="Hansen M."/>
            <person name="Howarth C."/>
            <person name="Imamovic A."/>
            <person name="Ireland A."/>
            <person name="Larimer J."/>
            <person name="McCowan C."/>
            <person name="Murphy C."/>
            <person name="Pearson M."/>
            <person name="Poon T.W."/>
            <person name="Priest M."/>
            <person name="Roberts A."/>
            <person name="Saif S."/>
            <person name="Shea T."/>
            <person name="Sykes S."/>
            <person name="Wortman J."/>
            <person name="Nusbaum C."/>
            <person name="Birren B."/>
        </authorList>
    </citation>
    <scope>NUCLEOTIDE SEQUENCE [LARGE SCALE GENOMIC DNA]</scope>
    <source>
        <strain evidence="1 2">P1569</strain>
    </source>
</reference>
<dbReference type="PANTHER" id="PTHR47169">
    <property type="entry name" value="OS01G0541250 PROTEIN"/>
    <property type="match status" value="1"/>
</dbReference>
<dbReference type="HOGENOM" id="CLU_032691_1_2_1"/>
<dbReference type="GO" id="GO:0003676">
    <property type="term" value="F:nucleic acid binding"/>
    <property type="evidence" value="ECO:0007669"/>
    <property type="project" value="InterPro"/>
</dbReference>
<name>V9EHE4_PHYNI</name>
<dbReference type="eggNOG" id="ENOG502QQNW">
    <property type="taxonomic scope" value="Eukaryota"/>
</dbReference>
<evidence type="ECO:0000313" key="1">
    <source>
        <dbReference type="EMBL" id="ETI38655.1"/>
    </source>
</evidence>
<organism evidence="1 2">
    <name type="scientific">Phytophthora nicotianae P1569</name>
    <dbReference type="NCBI Taxonomy" id="1317065"/>
    <lineage>
        <taxon>Eukaryota</taxon>
        <taxon>Sar</taxon>
        <taxon>Stramenopiles</taxon>
        <taxon>Oomycota</taxon>
        <taxon>Peronosporomycetes</taxon>
        <taxon>Peronosporales</taxon>
        <taxon>Peronosporaceae</taxon>
        <taxon>Phytophthora</taxon>
    </lineage>
</organism>
<proteinExistence type="predicted"/>
<dbReference type="Proteomes" id="UP000018721">
    <property type="component" value="Unassembled WGS sequence"/>
</dbReference>
<sequence>MDHKNRPIYIQQDNAKPHVSPRDSYVMNTGQSDGWNIVVMFQPPNSPDLNVLDLGFFASIQSIQYKKIISGIENLILAVKDAFDSVDIETIDNIFVTLAKAMECIIKEKGDNTYKLPHMG</sequence>
<gene>
    <name evidence="1" type="ORF">F443_15671</name>
</gene>
<evidence type="ECO:0000313" key="2">
    <source>
        <dbReference type="Proteomes" id="UP000018721"/>
    </source>
</evidence>
<evidence type="ECO:0008006" key="3">
    <source>
        <dbReference type="Google" id="ProtNLM"/>
    </source>
</evidence>
<accession>V9EHE4</accession>
<dbReference type="EMBL" id="ANIZ01002747">
    <property type="protein sequence ID" value="ETI38655.1"/>
    <property type="molecule type" value="Genomic_DNA"/>
</dbReference>
<protein>
    <recommendedName>
        <fullName evidence="3">Tc1-like transposase DDE domain-containing protein</fullName>
    </recommendedName>
</protein>
<keyword evidence="2" id="KW-1185">Reference proteome</keyword>
<dbReference type="PANTHER" id="PTHR47169:SF2">
    <property type="entry name" value="OS01G0541250 PROTEIN"/>
    <property type="match status" value="1"/>
</dbReference>
<comment type="caution">
    <text evidence="1">The sequence shown here is derived from an EMBL/GenBank/DDBJ whole genome shotgun (WGS) entry which is preliminary data.</text>
</comment>